<accession>A0A4T0IFP0</accession>
<feature type="compositionally biased region" description="Polar residues" evidence="5">
    <location>
        <begin position="171"/>
        <end position="186"/>
    </location>
</feature>
<dbReference type="Proteomes" id="UP000306954">
    <property type="component" value="Unassembled WGS sequence"/>
</dbReference>
<dbReference type="PANTHER" id="PTHR46117">
    <property type="entry name" value="FI24210P1"/>
    <property type="match status" value="1"/>
</dbReference>
<feature type="region of interest" description="Disordered" evidence="5">
    <location>
        <begin position="338"/>
        <end position="377"/>
    </location>
</feature>
<dbReference type="Pfam" id="PF00010">
    <property type="entry name" value="HLH"/>
    <property type="match status" value="1"/>
</dbReference>
<feature type="compositionally biased region" description="Low complexity" evidence="5">
    <location>
        <begin position="28"/>
        <end position="44"/>
    </location>
</feature>
<dbReference type="CDD" id="cd11387">
    <property type="entry name" value="bHLHzip_USF_MITF"/>
    <property type="match status" value="1"/>
</dbReference>
<proteinExistence type="predicted"/>
<feature type="compositionally biased region" description="Polar residues" evidence="5">
    <location>
        <begin position="258"/>
        <end position="269"/>
    </location>
</feature>
<feature type="compositionally biased region" description="Low complexity" evidence="5">
    <location>
        <begin position="191"/>
        <end position="208"/>
    </location>
</feature>
<dbReference type="SMART" id="SM00353">
    <property type="entry name" value="HLH"/>
    <property type="match status" value="1"/>
</dbReference>
<dbReference type="Gene3D" id="4.10.280.10">
    <property type="entry name" value="Helix-loop-helix DNA-binding domain"/>
    <property type="match status" value="1"/>
</dbReference>
<evidence type="ECO:0000256" key="5">
    <source>
        <dbReference type="SAM" id="MobiDB-lite"/>
    </source>
</evidence>
<reference evidence="7 8" key="1">
    <citation type="submission" date="2019-03" db="EMBL/GenBank/DDBJ databases">
        <title>Sequencing 23 genomes of Wallemia ichthyophaga.</title>
        <authorList>
            <person name="Gostincar C."/>
        </authorList>
    </citation>
    <scope>NUCLEOTIDE SEQUENCE [LARGE SCALE GENOMIC DNA]</scope>
    <source>
        <strain evidence="7 8">EXF-8621</strain>
    </source>
</reference>
<feature type="compositionally biased region" description="Polar residues" evidence="5">
    <location>
        <begin position="344"/>
        <end position="358"/>
    </location>
</feature>
<feature type="compositionally biased region" description="Low complexity" evidence="5">
    <location>
        <begin position="99"/>
        <end position="111"/>
    </location>
</feature>
<dbReference type="GO" id="GO:0046983">
    <property type="term" value="F:protein dimerization activity"/>
    <property type="evidence" value="ECO:0007669"/>
    <property type="project" value="InterPro"/>
</dbReference>
<dbReference type="InterPro" id="IPR051732">
    <property type="entry name" value="USF"/>
</dbReference>
<dbReference type="GO" id="GO:0000978">
    <property type="term" value="F:RNA polymerase II cis-regulatory region sequence-specific DNA binding"/>
    <property type="evidence" value="ECO:0007669"/>
    <property type="project" value="TreeGrafter"/>
</dbReference>
<feature type="compositionally biased region" description="Low complexity" evidence="5">
    <location>
        <begin position="392"/>
        <end position="421"/>
    </location>
</feature>
<feature type="compositionally biased region" description="Polar residues" evidence="5">
    <location>
        <begin position="132"/>
        <end position="148"/>
    </location>
</feature>
<feature type="compositionally biased region" description="Polar residues" evidence="5">
    <location>
        <begin position="211"/>
        <end position="221"/>
    </location>
</feature>
<evidence type="ECO:0000313" key="7">
    <source>
        <dbReference type="EMBL" id="TIB17383.1"/>
    </source>
</evidence>
<dbReference type="GO" id="GO:0005634">
    <property type="term" value="C:nucleus"/>
    <property type="evidence" value="ECO:0007669"/>
    <property type="project" value="UniProtKB-SubCell"/>
</dbReference>
<feature type="region of interest" description="Disordered" evidence="5">
    <location>
        <begin position="1"/>
        <end position="61"/>
    </location>
</feature>
<keyword evidence="3" id="KW-0804">Transcription</keyword>
<comment type="caution">
    <text evidence="7">The sequence shown here is derived from an EMBL/GenBank/DDBJ whole genome shotgun (WGS) entry which is preliminary data.</text>
</comment>
<comment type="subcellular location">
    <subcellularLocation>
        <location evidence="1">Nucleus</location>
    </subcellularLocation>
</comment>
<gene>
    <name evidence="7" type="ORF">E3P90_00066</name>
</gene>
<feature type="compositionally biased region" description="Basic and acidic residues" evidence="5">
    <location>
        <begin position="309"/>
        <end position="320"/>
    </location>
</feature>
<dbReference type="PANTHER" id="PTHR46117:SF3">
    <property type="entry name" value="FI24210P1"/>
    <property type="match status" value="1"/>
</dbReference>
<feature type="compositionally biased region" description="Basic and acidic residues" evidence="5">
    <location>
        <begin position="287"/>
        <end position="301"/>
    </location>
</feature>
<keyword evidence="2" id="KW-0805">Transcription regulation</keyword>
<dbReference type="InterPro" id="IPR011598">
    <property type="entry name" value="bHLH_dom"/>
</dbReference>
<feature type="region of interest" description="Disordered" evidence="5">
    <location>
        <begin position="81"/>
        <end position="320"/>
    </location>
</feature>
<dbReference type="PROSITE" id="PS50888">
    <property type="entry name" value="BHLH"/>
    <property type="match status" value="1"/>
</dbReference>
<organism evidence="7 8">
    <name type="scientific">Wallemia ichthyophaga</name>
    <dbReference type="NCBI Taxonomy" id="245174"/>
    <lineage>
        <taxon>Eukaryota</taxon>
        <taxon>Fungi</taxon>
        <taxon>Dikarya</taxon>
        <taxon>Basidiomycota</taxon>
        <taxon>Wallemiomycotina</taxon>
        <taxon>Wallemiomycetes</taxon>
        <taxon>Wallemiales</taxon>
        <taxon>Wallemiaceae</taxon>
        <taxon>Wallemia</taxon>
    </lineage>
</organism>
<name>A0A4T0IFP0_WALIC</name>
<evidence type="ECO:0000259" key="6">
    <source>
        <dbReference type="PROSITE" id="PS50888"/>
    </source>
</evidence>
<dbReference type="SUPFAM" id="SSF47459">
    <property type="entry name" value="HLH, helix-loop-helix DNA-binding domain"/>
    <property type="match status" value="1"/>
</dbReference>
<evidence type="ECO:0000256" key="1">
    <source>
        <dbReference type="ARBA" id="ARBA00004123"/>
    </source>
</evidence>
<dbReference type="AlphaFoldDB" id="A0A4T0IFP0"/>
<evidence type="ECO:0000256" key="4">
    <source>
        <dbReference type="ARBA" id="ARBA00023242"/>
    </source>
</evidence>
<sequence>MPPSGFFMPSNPLSSSIPKIRQEGGFNSPQESQPQEHQQQQPHAHATHPSNGSVHSHSHSWRDLHSSFDISDTLDSLMQTESTNNQWMQTDPFANFNNQQQQQQQQQQQHRPPQPPPHHHLQHPPQPPSPLINFQRQNPYDNQSNSPASDDMGFESPHLSSQPYPRRNSMVRENSYSRSRATSNASGVGKAPSSRSRSSRASISGPAPHLNTPQSQSSTPVPAQAIFIPSSAPATQPWGHSFPGTGAGTAPPPVPQPNSSMNNESNGQRRMSVDYGATPSSLGQDNSLRDDDAKSGESLTERRRRRRESHNAVERRRRDNINERIAELATLLPEELLADVGPPNSRSNKQSQTPSQGHQLLEPISPRHPDQLPSSFSGRLETLDETQVANLQPGQSPTSAQQQQQQSQQKQQAVAAAAAGKPNKGVILRKSVDYIRYLQQVVDAQTIAQKEMQAELDYYRKIHPQSVNAAQTAIREGNTTDSSSPQGLLLQFDKNANQREPSASAVSASVVSDGSEDYSHPPPPPLQPLVKHEDIRIEDMNSFDDYGLGFGQYDFNIHNQQHNQIQSAMEQ</sequence>
<protein>
    <recommendedName>
        <fullName evidence="6">BHLH domain-containing protein</fullName>
    </recommendedName>
</protein>
<dbReference type="GO" id="GO:0000981">
    <property type="term" value="F:DNA-binding transcription factor activity, RNA polymerase II-specific"/>
    <property type="evidence" value="ECO:0007669"/>
    <property type="project" value="TreeGrafter"/>
</dbReference>
<evidence type="ECO:0000256" key="2">
    <source>
        <dbReference type="ARBA" id="ARBA00023015"/>
    </source>
</evidence>
<evidence type="ECO:0000256" key="3">
    <source>
        <dbReference type="ARBA" id="ARBA00023163"/>
    </source>
</evidence>
<dbReference type="InterPro" id="IPR036638">
    <property type="entry name" value="HLH_DNA-bd_sf"/>
</dbReference>
<feature type="domain" description="BHLH" evidence="6">
    <location>
        <begin position="305"/>
        <end position="438"/>
    </location>
</feature>
<feature type="region of interest" description="Disordered" evidence="5">
    <location>
        <begin position="390"/>
        <end position="421"/>
    </location>
</feature>
<feature type="compositionally biased region" description="Low complexity" evidence="5">
    <location>
        <begin position="502"/>
        <end position="512"/>
    </location>
</feature>
<feature type="region of interest" description="Disordered" evidence="5">
    <location>
        <begin position="496"/>
        <end position="529"/>
    </location>
</feature>
<evidence type="ECO:0000313" key="8">
    <source>
        <dbReference type="Proteomes" id="UP000306954"/>
    </source>
</evidence>
<keyword evidence="4" id="KW-0539">Nucleus</keyword>
<dbReference type="EMBL" id="SPOF01000001">
    <property type="protein sequence ID" value="TIB17383.1"/>
    <property type="molecule type" value="Genomic_DNA"/>
</dbReference>